<proteinExistence type="predicted"/>
<organism evidence="3">
    <name type="scientific">Triticum aestivum</name>
    <name type="common">Wheat</name>
    <dbReference type="NCBI Taxonomy" id="4565"/>
    <lineage>
        <taxon>Eukaryota</taxon>
        <taxon>Viridiplantae</taxon>
        <taxon>Streptophyta</taxon>
        <taxon>Embryophyta</taxon>
        <taxon>Tracheophyta</taxon>
        <taxon>Spermatophyta</taxon>
        <taxon>Magnoliopsida</taxon>
        <taxon>Liliopsida</taxon>
        <taxon>Poales</taxon>
        <taxon>Poaceae</taxon>
        <taxon>BOP clade</taxon>
        <taxon>Pooideae</taxon>
        <taxon>Triticodae</taxon>
        <taxon>Triticeae</taxon>
        <taxon>Triticinae</taxon>
        <taxon>Triticum</taxon>
    </lineage>
</organism>
<feature type="transmembrane region" description="Helical" evidence="1">
    <location>
        <begin position="66"/>
        <end position="88"/>
    </location>
</feature>
<evidence type="ECO:0000313" key="4">
    <source>
        <dbReference type="Proteomes" id="UP000019116"/>
    </source>
</evidence>
<reference evidence="3" key="2">
    <citation type="submission" date="2018-10" db="UniProtKB">
        <authorList>
            <consortium name="EnsemblPlants"/>
        </authorList>
    </citation>
    <scope>IDENTIFICATION</scope>
</reference>
<dbReference type="Gramene" id="TraesCS6B03G1226200.1">
    <property type="protein sequence ID" value="TraesCS6B03G1226200.1.CDS"/>
    <property type="gene ID" value="TraesCS6B03G1226200"/>
</dbReference>
<dbReference type="InterPro" id="IPR007658">
    <property type="entry name" value="DUF594"/>
</dbReference>
<dbReference type="STRING" id="4565.A0A3B6PT64"/>
<keyword evidence="1" id="KW-0472">Membrane</keyword>
<sequence>MLVQRLWQAYSRRCINTHEPSLLNRSLLGGFPSFFVDQSTLHGEDQELFMGSFWLEKKVVENVSLWVTRCSVLLSFGAHLVLALLAGIRRREDNRVQRFPLWLAYQVADLAPKLAIGKLYPDSPSSSNQLFAFWVPFMLLHLGLTDNISAYSLEDNKLSWRQMVEMGLLLVVALIGAYNQRFLSGDRALCSAFVTMFFLGFYKYAERIWTLRHAGFARIRSSYNEKRAMRFSPHQVELEADELDYSPHQVETAKLDYPHRIVETAELDYYDALCDAHGLLGISMGAFADYAVKLSENPQEDDFRTWYTYRRDVVKVVEMELSLMYDIMYTKAAVVHTWPGYIIRIASPPITLAALLLFIIFHIKEGHRHKGIDITITYTLLIGTLLLDVRWLLRALGSTWTYAFLKDTNCKLLKYKAVCCQRGWWYVLRRFVLYLDLSSRLWRQKESSQFAKRKKESSHRLWSRTIGQHNLLHECTVGTPMNKIGWKGHSDRESVGVESLLQLLCKFVLPKEYLVAWKPDERNPQSYVRGRTYGEPRLFDAEFDQLVITWHIATDIFLLGIPDLEQGSDSDPLNIKALSEHIKALSDYMLFLVVKRPEMLPSLKLQRKYKEVRDELKNISNRSGSTDKGNLARALREMQKHRIEGLPEVLQDAIKYAKLLEKLCLPPRQNQKSYDKDWSRIVSEVGMHVLDPSVSRLLILVTEFQKYAQPPPQLGKLPVLLGWQLEWVLEDFVLQPWIHLLVFGSIRCSRDSHAKQLSNGGELTTIIWILAEHKSIVDVSQNIIQPHDLWTRPSMLS</sequence>
<evidence type="ECO:0000313" key="3">
    <source>
        <dbReference type="EnsemblPlants" id="TraesCS6B02G438300.1"/>
    </source>
</evidence>
<keyword evidence="1" id="KW-0812">Transmembrane</keyword>
<dbReference type="AlphaFoldDB" id="A0A3B6PT64"/>
<evidence type="ECO:0000259" key="2">
    <source>
        <dbReference type="Pfam" id="PF13968"/>
    </source>
</evidence>
<keyword evidence="4" id="KW-1185">Reference proteome</keyword>
<dbReference type="Gramene" id="TraesCS6B02G438300.1">
    <property type="protein sequence ID" value="TraesCS6B02G438300.1"/>
    <property type="gene ID" value="TraesCS6B02G438300"/>
</dbReference>
<evidence type="ECO:0000256" key="1">
    <source>
        <dbReference type="SAM" id="Phobius"/>
    </source>
</evidence>
<protein>
    <recommendedName>
        <fullName evidence="2">DUF4220 domain-containing protein</fullName>
    </recommendedName>
</protein>
<dbReference type="Proteomes" id="UP000019116">
    <property type="component" value="Chromosome 6B"/>
</dbReference>
<reference evidence="3" key="1">
    <citation type="submission" date="2018-08" db="EMBL/GenBank/DDBJ databases">
        <authorList>
            <person name="Rossello M."/>
        </authorList>
    </citation>
    <scope>NUCLEOTIDE SEQUENCE [LARGE SCALE GENOMIC DNA]</scope>
    <source>
        <strain evidence="3">cv. Chinese Spring</strain>
    </source>
</reference>
<accession>A0A3B6PT64</accession>
<feature type="domain" description="DUF4220" evidence="2">
    <location>
        <begin position="102"/>
        <end position="473"/>
    </location>
</feature>
<dbReference type="OrthoDB" id="694930at2759"/>
<dbReference type="Pfam" id="PF04578">
    <property type="entry name" value="DUF594"/>
    <property type="match status" value="1"/>
</dbReference>
<dbReference type="Pfam" id="PF13968">
    <property type="entry name" value="DUF4220"/>
    <property type="match status" value="1"/>
</dbReference>
<name>A0A3B6PT64_WHEAT</name>
<feature type="transmembrane region" description="Helical" evidence="1">
    <location>
        <begin position="341"/>
        <end position="363"/>
    </location>
</feature>
<dbReference type="InterPro" id="IPR025315">
    <property type="entry name" value="DUF4220"/>
</dbReference>
<keyword evidence="1" id="KW-1133">Transmembrane helix</keyword>
<dbReference type="EnsemblPlants" id="TraesCS6B02G438300.1">
    <property type="protein sequence ID" value="TraesCS6B02G438300.1"/>
    <property type="gene ID" value="TraesCS6B02G438300"/>
</dbReference>
<dbReference type="PaxDb" id="4565-Traes_6BL_535789E08.1"/>
<dbReference type="PANTHER" id="PTHR31325">
    <property type="entry name" value="OS01G0798800 PROTEIN-RELATED"/>
    <property type="match status" value="1"/>
</dbReference>